<proteinExistence type="predicted"/>
<evidence type="ECO:0000313" key="2">
    <source>
        <dbReference type="Proteomes" id="UP000632063"/>
    </source>
</evidence>
<reference evidence="1 2" key="2">
    <citation type="journal article" date="2021" name="Int. J. Syst. Evol. Microbiol.">
        <title>Roseibium litorale sp. nov., isolated from a tidal flat sediment and proposal for the reclassification of Labrenzia polysiphoniae as Roseibium polysiphoniae comb. nov.</title>
        <authorList>
            <person name="Liu Y."/>
            <person name="Pei T."/>
            <person name="Du J."/>
            <person name="Chao M."/>
            <person name="Deng M.R."/>
            <person name="Zhu H."/>
        </authorList>
    </citation>
    <scope>NUCLEOTIDE SEQUENCE [LARGE SCALE GENOMIC DNA]</scope>
    <source>
        <strain evidence="1 2">4C16A</strain>
    </source>
</reference>
<dbReference type="RefSeq" id="WP_192148044.1">
    <property type="nucleotide sequence ID" value="NZ_JACYXI010000005.1"/>
</dbReference>
<name>A0ABR9CMT3_9HYPH</name>
<protein>
    <submittedName>
        <fullName evidence="1">Acyl-CoA thioesterase</fullName>
    </submittedName>
</protein>
<evidence type="ECO:0000313" key="1">
    <source>
        <dbReference type="EMBL" id="MBD8891914.1"/>
    </source>
</evidence>
<dbReference type="SUPFAM" id="SSF54637">
    <property type="entry name" value="Thioesterase/thiol ester dehydrase-isomerase"/>
    <property type="match status" value="1"/>
</dbReference>
<reference evidence="2" key="1">
    <citation type="submission" date="2020-09" db="EMBL/GenBank/DDBJ databases">
        <title>The genome sequence of strain Labrenzia suaedae 4C16A.</title>
        <authorList>
            <person name="Liu Y."/>
        </authorList>
    </citation>
    <scope>NUCLEOTIDE SEQUENCE [LARGE SCALE GENOMIC DNA]</scope>
    <source>
        <strain evidence="2">4C16A</strain>
    </source>
</reference>
<dbReference type="Pfam" id="PF13279">
    <property type="entry name" value="4HBT_2"/>
    <property type="match status" value="1"/>
</dbReference>
<dbReference type="Proteomes" id="UP000632063">
    <property type="component" value="Unassembled WGS sequence"/>
</dbReference>
<dbReference type="InterPro" id="IPR029069">
    <property type="entry name" value="HotDog_dom_sf"/>
</dbReference>
<keyword evidence="2" id="KW-1185">Reference proteome</keyword>
<dbReference type="EMBL" id="JACYXI010000005">
    <property type="protein sequence ID" value="MBD8891914.1"/>
    <property type="molecule type" value="Genomic_DNA"/>
</dbReference>
<accession>A0ABR9CMT3</accession>
<dbReference type="Gene3D" id="3.10.129.10">
    <property type="entry name" value="Hotdog Thioesterase"/>
    <property type="match status" value="1"/>
</dbReference>
<comment type="caution">
    <text evidence="1">The sequence shown here is derived from an EMBL/GenBank/DDBJ whole genome shotgun (WGS) entry which is preliminary data.</text>
</comment>
<dbReference type="CDD" id="cd00586">
    <property type="entry name" value="4HBT"/>
    <property type="match status" value="1"/>
</dbReference>
<sequence length="164" mass="18633">MTVLGSPPYLGQDYGAEGSPPQDRPAFVYRHVVSFEETNVVGNVYYARHVAWQGRCREMFLKTHAPGVLDEIRQDLRLVTLRVSCDYFAELQAFDEVELRMRLAFVRQHRIGLDFDYWAVTGGTDQLAARGFQEIGCMRQRPDGLSAVAVPEELAEALRPFEAH</sequence>
<organism evidence="1 2">
    <name type="scientific">Roseibium litorale</name>
    <dbReference type="NCBI Taxonomy" id="2803841"/>
    <lineage>
        <taxon>Bacteria</taxon>
        <taxon>Pseudomonadati</taxon>
        <taxon>Pseudomonadota</taxon>
        <taxon>Alphaproteobacteria</taxon>
        <taxon>Hyphomicrobiales</taxon>
        <taxon>Stappiaceae</taxon>
        <taxon>Roseibium</taxon>
    </lineage>
</organism>
<gene>
    <name evidence="1" type="ORF">IG616_10165</name>
</gene>